<dbReference type="AlphaFoldDB" id="A0A392WES2"/>
<organism evidence="1 2">
    <name type="scientific">Trifolium medium</name>
    <dbReference type="NCBI Taxonomy" id="97028"/>
    <lineage>
        <taxon>Eukaryota</taxon>
        <taxon>Viridiplantae</taxon>
        <taxon>Streptophyta</taxon>
        <taxon>Embryophyta</taxon>
        <taxon>Tracheophyta</taxon>
        <taxon>Spermatophyta</taxon>
        <taxon>Magnoliopsida</taxon>
        <taxon>eudicotyledons</taxon>
        <taxon>Gunneridae</taxon>
        <taxon>Pentapetalae</taxon>
        <taxon>rosids</taxon>
        <taxon>fabids</taxon>
        <taxon>Fabales</taxon>
        <taxon>Fabaceae</taxon>
        <taxon>Papilionoideae</taxon>
        <taxon>50 kb inversion clade</taxon>
        <taxon>NPAAA clade</taxon>
        <taxon>Hologalegina</taxon>
        <taxon>IRL clade</taxon>
        <taxon>Trifolieae</taxon>
        <taxon>Trifolium</taxon>
    </lineage>
</organism>
<evidence type="ECO:0000313" key="2">
    <source>
        <dbReference type="Proteomes" id="UP000265520"/>
    </source>
</evidence>
<reference evidence="1 2" key="1">
    <citation type="journal article" date="2018" name="Front. Plant Sci.">
        <title>Red Clover (Trifolium pratense) and Zigzag Clover (T. medium) - A Picture of Genomic Similarities and Differences.</title>
        <authorList>
            <person name="Dluhosova J."/>
            <person name="Istvanek J."/>
            <person name="Nedelnik J."/>
            <person name="Repkova J."/>
        </authorList>
    </citation>
    <scope>NUCLEOTIDE SEQUENCE [LARGE SCALE GENOMIC DNA]</scope>
    <source>
        <strain evidence="2">cv. 10/8</strain>
        <tissue evidence="1">Leaf</tissue>
    </source>
</reference>
<accession>A0A392WES2</accession>
<name>A0A392WES2_9FABA</name>
<dbReference type="EMBL" id="LXQA011430685">
    <property type="protein sequence ID" value="MCI97020.1"/>
    <property type="molecule type" value="Genomic_DNA"/>
</dbReference>
<proteinExistence type="predicted"/>
<dbReference type="Proteomes" id="UP000265520">
    <property type="component" value="Unassembled WGS sequence"/>
</dbReference>
<comment type="caution">
    <text evidence="1">The sequence shown here is derived from an EMBL/GenBank/DDBJ whole genome shotgun (WGS) entry which is preliminary data.</text>
</comment>
<sequence length="41" mass="4325">MRNRRGRIAGLVDPVLALLPVNPALALLPDAWVGCPSLCEG</sequence>
<evidence type="ECO:0000313" key="1">
    <source>
        <dbReference type="EMBL" id="MCI97020.1"/>
    </source>
</evidence>
<protein>
    <submittedName>
        <fullName evidence="1">Uncharacterized protein</fullName>
    </submittedName>
</protein>
<feature type="non-terminal residue" evidence="1">
    <location>
        <position position="41"/>
    </location>
</feature>
<keyword evidence="2" id="KW-1185">Reference proteome</keyword>